<evidence type="ECO:0000256" key="5">
    <source>
        <dbReference type="ARBA" id="ARBA00022801"/>
    </source>
</evidence>
<comment type="similarity">
    <text evidence="1">Belongs to the YoeB family.</text>
</comment>
<dbReference type="Proteomes" id="UP000295292">
    <property type="component" value="Unassembled WGS sequence"/>
</dbReference>
<dbReference type="SUPFAM" id="SSF143011">
    <property type="entry name" value="RelE-like"/>
    <property type="match status" value="1"/>
</dbReference>
<dbReference type="PANTHER" id="PTHR38039:SF1">
    <property type="entry name" value="TOXIN YOEB"/>
    <property type="match status" value="1"/>
</dbReference>
<dbReference type="InterPro" id="IPR009614">
    <property type="entry name" value="YoeB_toxin"/>
</dbReference>
<organism evidence="7 8">
    <name type="scientific">Sphingobacterium yanglingense</name>
    <dbReference type="NCBI Taxonomy" id="1437280"/>
    <lineage>
        <taxon>Bacteria</taxon>
        <taxon>Pseudomonadati</taxon>
        <taxon>Bacteroidota</taxon>
        <taxon>Sphingobacteriia</taxon>
        <taxon>Sphingobacteriales</taxon>
        <taxon>Sphingobacteriaceae</taxon>
        <taxon>Sphingobacterium</taxon>
    </lineage>
</organism>
<evidence type="ECO:0000256" key="4">
    <source>
        <dbReference type="ARBA" id="ARBA00022759"/>
    </source>
</evidence>
<keyword evidence="4" id="KW-0255">Endonuclease</keyword>
<reference evidence="7 8" key="1">
    <citation type="submission" date="2019-03" db="EMBL/GenBank/DDBJ databases">
        <title>Genomic Encyclopedia of Archaeal and Bacterial Type Strains, Phase II (KMG-II): from individual species to whole genera.</title>
        <authorList>
            <person name="Goeker M."/>
        </authorList>
    </citation>
    <scope>NUCLEOTIDE SEQUENCE [LARGE SCALE GENOMIC DNA]</scope>
    <source>
        <strain evidence="7 8">DSM 28353</strain>
    </source>
</reference>
<accession>A0A4R6WG25</accession>
<dbReference type="Gene3D" id="3.30.2310.20">
    <property type="entry name" value="RelE-like"/>
    <property type="match status" value="1"/>
</dbReference>
<evidence type="ECO:0000256" key="6">
    <source>
        <dbReference type="ARBA" id="ARBA00030388"/>
    </source>
</evidence>
<dbReference type="EMBL" id="SNYV01000015">
    <property type="protein sequence ID" value="TDQ76590.1"/>
    <property type="molecule type" value="Genomic_DNA"/>
</dbReference>
<protein>
    <recommendedName>
        <fullName evidence="6">Putative mRNA interferase YoeB</fullName>
    </recommendedName>
</protein>
<dbReference type="GO" id="GO:0004519">
    <property type="term" value="F:endonuclease activity"/>
    <property type="evidence" value="ECO:0007669"/>
    <property type="project" value="UniProtKB-KW"/>
</dbReference>
<dbReference type="Pfam" id="PF06769">
    <property type="entry name" value="YoeB_toxin"/>
    <property type="match status" value="1"/>
</dbReference>
<evidence type="ECO:0000313" key="7">
    <source>
        <dbReference type="EMBL" id="TDQ76590.1"/>
    </source>
</evidence>
<dbReference type="GO" id="GO:0016787">
    <property type="term" value="F:hydrolase activity"/>
    <property type="evidence" value="ECO:0007669"/>
    <property type="project" value="UniProtKB-KW"/>
</dbReference>
<keyword evidence="3" id="KW-0540">Nuclease</keyword>
<evidence type="ECO:0000256" key="2">
    <source>
        <dbReference type="ARBA" id="ARBA00022649"/>
    </source>
</evidence>
<gene>
    <name evidence="7" type="ORF">CLV99_3183</name>
</gene>
<dbReference type="RefSeq" id="WP_211348550.1">
    <property type="nucleotide sequence ID" value="NZ_SNYV01000015.1"/>
</dbReference>
<sequence>MGKFELEIKLSAKKDLEFHFRSGNKSTIRRIEQILLELSRTPYEGIGNPEPLKYQLNGYWSRRLNKTFMIPSDYQQA</sequence>
<name>A0A4R6WG25_9SPHI</name>
<dbReference type="NCBIfam" id="TIGR02116">
    <property type="entry name" value="toxin_Txe_YoeB"/>
    <property type="match status" value="1"/>
</dbReference>
<dbReference type="GO" id="GO:0006401">
    <property type="term" value="P:RNA catabolic process"/>
    <property type="evidence" value="ECO:0007669"/>
    <property type="project" value="InterPro"/>
</dbReference>
<dbReference type="PANTHER" id="PTHR38039">
    <property type="entry name" value="TOXIN YOEB"/>
    <property type="match status" value="1"/>
</dbReference>
<keyword evidence="5" id="KW-0378">Hydrolase</keyword>
<evidence type="ECO:0000256" key="1">
    <source>
        <dbReference type="ARBA" id="ARBA00008172"/>
    </source>
</evidence>
<dbReference type="InterPro" id="IPR035093">
    <property type="entry name" value="RelE/ParE_toxin_dom_sf"/>
</dbReference>
<proteinExistence type="inferred from homology"/>
<comment type="caution">
    <text evidence="7">The sequence shown here is derived from an EMBL/GenBank/DDBJ whole genome shotgun (WGS) entry which is preliminary data.</text>
</comment>
<keyword evidence="2" id="KW-1277">Toxin-antitoxin system</keyword>
<evidence type="ECO:0000256" key="3">
    <source>
        <dbReference type="ARBA" id="ARBA00022722"/>
    </source>
</evidence>
<dbReference type="AlphaFoldDB" id="A0A4R6WG25"/>
<evidence type="ECO:0000313" key="8">
    <source>
        <dbReference type="Proteomes" id="UP000295292"/>
    </source>
</evidence>
<keyword evidence="8" id="KW-1185">Reference proteome</keyword>